<dbReference type="InterPro" id="IPR049453">
    <property type="entry name" value="Memb_transporter_dom"/>
</dbReference>
<dbReference type="Proteomes" id="UP000095709">
    <property type="component" value="Unassembled WGS sequence"/>
</dbReference>
<evidence type="ECO:0000313" key="8">
    <source>
        <dbReference type="Proteomes" id="UP000095709"/>
    </source>
</evidence>
<evidence type="ECO:0000256" key="4">
    <source>
        <dbReference type="ARBA" id="ARBA00023136"/>
    </source>
</evidence>
<organism evidence="7 8">
    <name type="scientific">Fusicatenibacter saccharivorans</name>
    <dbReference type="NCBI Taxonomy" id="1150298"/>
    <lineage>
        <taxon>Bacteria</taxon>
        <taxon>Bacillati</taxon>
        <taxon>Bacillota</taxon>
        <taxon>Clostridia</taxon>
        <taxon>Lachnospirales</taxon>
        <taxon>Lachnospiraceae</taxon>
        <taxon>Fusicatenibacter</taxon>
    </lineage>
</organism>
<dbReference type="Pfam" id="PF13515">
    <property type="entry name" value="FUSC_2"/>
    <property type="match status" value="1"/>
</dbReference>
<evidence type="ECO:0000256" key="2">
    <source>
        <dbReference type="ARBA" id="ARBA00022692"/>
    </source>
</evidence>
<keyword evidence="3 5" id="KW-1133">Transmembrane helix</keyword>
<name>A0A174N603_9FIRM</name>
<accession>A0A174N603</accession>
<protein>
    <submittedName>
        <fullName evidence="7">Predicted membrane protein</fullName>
    </submittedName>
</protein>
<feature type="domain" description="Integral membrane bound transporter" evidence="6">
    <location>
        <begin position="53"/>
        <end position="173"/>
    </location>
</feature>
<evidence type="ECO:0000256" key="3">
    <source>
        <dbReference type="ARBA" id="ARBA00022989"/>
    </source>
</evidence>
<proteinExistence type="predicted"/>
<feature type="transmembrane region" description="Helical" evidence="5">
    <location>
        <begin position="105"/>
        <end position="125"/>
    </location>
</feature>
<comment type="subcellular location">
    <subcellularLocation>
        <location evidence="1">Membrane</location>
        <topology evidence="1">Multi-pass membrane protein</topology>
    </subcellularLocation>
</comment>
<dbReference type="RefSeq" id="WP_055266825.1">
    <property type="nucleotide sequence ID" value="NZ_CZAL01000009.1"/>
</dbReference>
<dbReference type="EMBL" id="CZAL01000009">
    <property type="protein sequence ID" value="CUP41389.1"/>
    <property type="molecule type" value="Genomic_DNA"/>
</dbReference>
<evidence type="ECO:0000256" key="5">
    <source>
        <dbReference type="SAM" id="Phobius"/>
    </source>
</evidence>
<feature type="transmembrane region" description="Helical" evidence="5">
    <location>
        <begin position="154"/>
        <end position="177"/>
    </location>
</feature>
<evidence type="ECO:0000313" key="7">
    <source>
        <dbReference type="EMBL" id="CUP41389.1"/>
    </source>
</evidence>
<reference evidence="7 8" key="1">
    <citation type="submission" date="2015-09" db="EMBL/GenBank/DDBJ databases">
        <authorList>
            <consortium name="Pathogen Informatics"/>
        </authorList>
    </citation>
    <scope>NUCLEOTIDE SEQUENCE [LARGE SCALE GENOMIC DNA]</scope>
    <source>
        <strain evidence="7 8">2789STDY5834885</strain>
    </source>
</reference>
<evidence type="ECO:0000259" key="6">
    <source>
        <dbReference type="Pfam" id="PF13515"/>
    </source>
</evidence>
<keyword evidence="4 5" id="KW-0472">Membrane</keyword>
<sequence>MGPQEMLDRAEVKNKWQLTPLKDFKSPRLTERMWRTAVVVLLTSLIYEYLIPGGRNPCFALIGAVYGVGSRFEEGFHNGINRLIGTFVGGILVIPFYMLYQKQPFGIPAFLWLAAGLCLVLWCNLALQADSAIQPGIVVYFVVLYTVGEERVVFYTLARILDTGIGVLISFLCYLLLPSKYDKEQGLSFRTMWKATKHAFQSYKDKNRLFREDEQKNFGMKNKK</sequence>
<keyword evidence="2 5" id="KW-0812">Transmembrane</keyword>
<dbReference type="GO" id="GO:0016020">
    <property type="term" value="C:membrane"/>
    <property type="evidence" value="ECO:0007669"/>
    <property type="project" value="UniProtKB-SubCell"/>
</dbReference>
<dbReference type="AlphaFoldDB" id="A0A174N603"/>
<feature type="transmembrane region" description="Helical" evidence="5">
    <location>
        <begin position="132"/>
        <end position="148"/>
    </location>
</feature>
<feature type="transmembrane region" description="Helical" evidence="5">
    <location>
        <begin position="80"/>
        <end position="99"/>
    </location>
</feature>
<gene>
    <name evidence="7" type="ORF">ERS852498_01940</name>
</gene>
<evidence type="ECO:0000256" key="1">
    <source>
        <dbReference type="ARBA" id="ARBA00004141"/>
    </source>
</evidence>